<comment type="caution">
    <text evidence="1">The sequence shown here is derived from an EMBL/GenBank/DDBJ whole genome shotgun (WGS) entry which is preliminary data.</text>
</comment>
<sequence>MREANGAGHFVDWLLQFGNGELPVEEFLECADVAAWFFEDVEDTSNDLINRIILSPRMMKVIEMNLQFQMASISLMF</sequence>
<name>A0AAV6U0Q6_9ARAC</name>
<evidence type="ECO:0000313" key="1">
    <source>
        <dbReference type="EMBL" id="KAG8177529.1"/>
    </source>
</evidence>
<gene>
    <name evidence="1" type="ORF">JTE90_023434</name>
</gene>
<reference evidence="1 2" key="1">
    <citation type="journal article" date="2022" name="Nat. Ecol. Evol.">
        <title>A masculinizing supergene underlies an exaggerated male reproductive morph in a spider.</title>
        <authorList>
            <person name="Hendrickx F."/>
            <person name="De Corte Z."/>
            <person name="Sonet G."/>
            <person name="Van Belleghem S.M."/>
            <person name="Kostlbacher S."/>
            <person name="Vangestel C."/>
        </authorList>
    </citation>
    <scope>NUCLEOTIDE SEQUENCE [LARGE SCALE GENOMIC DNA]</scope>
    <source>
        <strain evidence="1">W744_W776</strain>
    </source>
</reference>
<evidence type="ECO:0000313" key="2">
    <source>
        <dbReference type="Proteomes" id="UP000827092"/>
    </source>
</evidence>
<proteinExistence type="predicted"/>
<dbReference type="Proteomes" id="UP000827092">
    <property type="component" value="Unassembled WGS sequence"/>
</dbReference>
<dbReference type="EMBL" id="JAFNEN010000775">
    <property type="protein sequence ID" value="KAG8177529.1"/>
    <property type="molecule type" value="Genomic_DNA"/>
</dbReference>
<protein>
    <submittedName>
        <fullName evidence="1">Uncharacterized protein</fullName>
    </submittedName>
</protein>
<accession>A0AAV6U0Q6</accession>
<dbReference type="AlphaFoldDB" id="A0AAV6U0Q6"/>
<keyword evidence="2" id="KW-1185">Reference proteome</keyword>
<organism evidence="1 2">
    <name type="scientific">Oedothorax gibbosus</name>
    <dbReference type="NCBI Taxonomy" id="931172"/>
    <lineage>
        <taxon>Eukaryota</taxon>
        <taxon>Metazoa</taxon>
        <taxon>Ecdysozoa</taxon>
        <taxon>Arthropoda</taxon>
        <taxon>Chelicerata</taxon>
        <taxon>Arachnida</taxon>
        <taxon>Araneae</taxon>
        <taxon>Araneomorphae</taxon>
        <taxon>Entelegynae</taxon>
        <taxon>Araneoidea</taxon>
        <taxon>Linyphiidae</taxon>
        <taxon>Erigoninae</taxon>
        <taxon>Oedothorax</taxon>
    </lineage>
</organism>